<feature type="compositionally biased region" description="Pro residues" evidence="3">
    <location>
        <begin position="59"/>
        <end position="69"/>
    </location>
</feature>
<evidence type="ECO:0000313" key="8">
    <source>
        <dbReference type="Proteomes" id="UP000179920"/>
    </source>
</evidence>
<dbReference type="Proteomes" id="UP000179920">
    <property type="component" value="Chromosome XVIII"/>
</dbReference>
<keyword evidence="1" id="KW-0238">DNA-binding</keyword>
<evidence type="ECO:0000256" key="3">
    <source>
        <dbReference type="SAM" id="MobiDB-lite"/>
    </source>
</evidence>
<dbReference type="GO" id="GO:0015074">
    <property type="term" value="P:DNA integration"/>
    <property type="evidence" value="ECO:0007669"/>
    <property type="project" value="InterPro"/>
</dbReference>
<reference evidence="7" key="3">
    <citation type="submission" date="2018-08" db="EMBL/GenBank/DDBJ databases">
        <authorList>
            <person name="Guldener U."/>
        </authorList>
    </citation>
    <scope>NUCLEOTIDE SEQUENCE</scope>
    <source>
        <strain evidence="7">UB2</strain>
    </source>
</reference>
<dbReference type="Gene3D" id="3.10.10.10">
    <property type="entry name" value="HIV Type 1 Reverse Transcriptase, subunit A, domain 1"/>
    <property type="match status" value="1"/>
</dbReference>
<evidence type="ECO:0008006" key="10">
    <source>
        <dbReference type="Google" id="ProtNLM"/>
    </source>
</evidence>
<dbReference type="PANTHER" id="PTHR33050:SF7">
    <property type="entry name" value="RIBONUCLEASE H"/>
    <property type="match status" value="1"/>
</dbReference>
<feature type="compositionally biased region" description="Polar residues" evidence="3">
    <location>
        <begin position="298"/>
        <end position="312"/>
    </location>
</feature>
<evidence type="ECO:0000256" key="2">
    <source>
        <dbReference type="ARBA" id="ARBA00023172"/>
    </source>
</evidence>
<accession>A0A1K0HB06</accession>
<dbReference type="InterPro" id="IPR011010">
    <property type="entry name" value="DNA_brk_join_enz"/>
</dbReference>
<dbReference type="SUPFAM" id="SSF56349">
    <property type="entry name" value="DNA breaking-rejoining enzymes"/>
    <property type="match status" value="1"/>
</dbReference>
<evidence type="ECO:0000256" key="1">
    <source>
        <dbReference type="ARBA" id="ARBA00023125"/>
    </source>
</evidence>
<protein>
    <recommendedName>
        <fullName evidence="10">Reverse transcriptase domain-containing protein</fullName>
    </recommendedName>
</protein>
<feature type="compositionally biased region" description="Low complexity" evidence="3">
    <location>
        <begin position="344"/>
        <end position="361"/>
    </location>
</feature>
<dbReference type="OrthoDB" id="2556210at2759"/>
<dbReference type="Gene3D" id="1.10.443.10">
    <property type="entry name" value="Intergrase catalytic core"/>
    <property type="match status" value="1"/>
</dbReference>
<dbReference type="InterPro" id="IPR043502">
    <property type="entry name" value="DNA/RNA_pol_sf"/>
</dbReference>
<feature type="region of interest" description="Disordered" evidence="3">
    <location>
        <begin position="342"/>
        <end position="361"/>
    </location>
</feature>
<organism evidence="6 8">
    <name type="scientific">Ustilago bromivora</name>
    <dbReference type="NCBI Taxonomy" id="307758"/>
    <lineage>
        <taxon>Eukaryota</taxon>
        <taxon>Fungi</taxon>
        <taxon>Dikarya</taxon>
        <taxon>Basidiomycota</taxon>
        <taxon>Ustilaginomycotina</taxon>
        <taxon>Ustilaginomycetes</taxon>
        <taxon>Ustilaginales</taxon>
        <taxon>Ustilaginaceae</taxon>
        <taxon>Ustilago</taxon>
    </lineage>
</organism>
<reference evidence="6" key="2">
    <citation type="submission" date="2016-04" db="EMBL/GenBank/DDBJ databases">
        <authorList>
            <person name="Evans L.H."/>
            <person name="Alamgir A."/>
            <person name="Owens N."/>
            <person name="Weber N.D."/>
            <person name="Virtaneva K."/>
            <person name="Barbian K."/>
            <person name="Babar A."/>
            <person name="Rosenke K."/>
        </authorList>
    </citation>
    <scope>NUCLEOTIDE SEQUENCE</scope>
    <source>
        <strain evidence="6">UB2112</strain>
    </source>
</reference>
<dbReference type="PROSITE" id="PS50878">
    <property type="entry name" value="RT_POL"/>
    <property type="match status" value="1"/>
</dbReference>
<gene>
    <name evidence="7" type="ORF">UBRO2_02702</name>
    <name evidence="6" type="ORF">UBRO_20349</name>
</gene>
<dbReference type="Proteomes" id="UP000658997">
    <property type="component" value="Unassembled WGS sequence"/>
</dbReference>
<keyword evidence="2" id="KW-0233">DNA recombination</keyword>
<dbReference type="AlphaFoldDB" id="A0A1K0HB06"/>
<feature type="region of interest" description="Disordered" evidence="3">
    <location>
        <begin position="134"/>
        <end position="169"/>
    </location>
</feature>
<name>A0A1K0HB06_9BASI</name>
<dbReference type="InterPro" id="IPR043128">
    <property type="entry name" value="Rev_trsase/Diguanyl_cyclase"/>
</dbReference>
<feature type="region of interest" description="Disordered" evidence="3">
    <location>
        <begin position="283"/>
        <end position="312"/>
    </location>
</feature>
<reference evidence="8" key="1">
    <citation type="submission" date="2016-04" db="EMBL/GenBank/DDBJ databases">
        <authorList>
            <person name="Guldener U."/>
            <person name="Guldener U."/>
        </authorList>
    </citation>
    <scope>NUCLEOTIDE SEQUENCE [LARGE SCALE GENOMIC DNA]</scope>
    <source>
        <strain evidence="8">UB2112</strain>
    </source>
</reference>
<dbReference type="Pfam" id="PF00078">
    <property type="entry name" value="RVT_1"/>
    <property type="match status" value="1"/>
</dbReference>
<dbReference type="InterPro" id="IPR000477">
    <property type="entry name" value="RT_dom"/>
</dbReference>
<dbReference type="EMBL" id="ULHB01000044">
    <property type="protein sequence ID" value="SYW79018.1"/>
    <property type="molecule type" value="Genomic_DNA"/>
</dbReference>
<sequence>MTERQCVKCKQLQSNDLFINASGKLLKTCLSCRQGRLAPPRLGPALTTRARPRSSSPDTNPPVEPPTVSPAPSRTSSILSHPSDSSTLRGGPGPSLATSAVVQALESRIDSRMDRFEGQLTQLLGAIKQLSTPAQVPTVVPPPAQSPPQVNQTAATSESRVTKEPSHQPSVFLSDGQFRLTDDSSEARTSTFVKAIPNIRALAQVWLVYASICFSHTHDSLLMLALVAHLETLIEFDTIYLWKAVAEYHLAVCRLRFGTGAVEEWGCTDLNLQSRTLVPYLKPLPTQQSSSSSSSSSRTGNRAPRSNNNSSTTEILRQASTASNSATQPSAVPNSIHTARTAPNSATRAGTASNSATTASTAHNSAMLASLEPYDIMDMAPGAAANFLASLLTGPPPPPCPNTSCELPIFDPSATPATNGSLQLEHWSPLLDFYPEPAFAQQLRGALQHGVMLGYSGPLRHHARLEVSNLPMAPEDKLHLRQEIDTRLHEGRLRLVHDPAGIDLVCSPVGVVPKPHSDKRRTIYHLSHPRRPGSRLPPVNEGIHSSFVSIQYENLDTVIDFIRQHQGAHLWKADLEDAFRHIIVNQADARLMGVRFDGSYYQECALAFGGCSSPFLFNLFAEFLHWITSFALQSVSPSSHAHSAVSHYLDDFFGASEETATAAVPIKVLSLTAAALGFRLSRKKTVWNTTRLEILGVELDSVAQTASITVQRRQRILQLCRRILDCGRASLLELQQVAGHLQFVTRVVPHRRAFLRRLYDAVKAHYKAPFPRRISKAARDELVWWTSTLVVWDGMPLLQPSPLMAEHIWTDASKRCVGALPSGILPPPTKRGISTPPTSFVASAKLSDHAAFLLWNGLATSTRSRSAAPCIDFIRFVKTTLQLPNPLPASSVALIEWAGLHHRASKSYHSVKRNLAILKSWHIDFGFSTIAFDDARLARALRGYKRAIGNPTPTAKLPIILSLLKQLVNVLPSVCQSRHNRRMFRAAFCLAFACFLRSGEVTWETTSTPVLTVGSVDFARDSTFATIFLPSSKTDPFGAGITLTAPAVPQRTCAVKALRVICEGRPPSAPLVTLEPGLPFTRSSFLETLSHCITACGISPKGYSGHSFRRGAATWAAANGADTATIQGLGRWRSDCFRRYVDKPAADRAATTAAALYKNADQPLDLTTPAWRDF</sequence>
<feature type="domain" description="Tyr recombinase" evidence="5">
    <location>
        <begin position="956"/>
        <end position="1154"/>
    </location>
</feature>
<dbReference type="InterPro" id="IPR052055">
    <property type="entry name" value="Hepadnavirus_pol/RT"/>
</dbReference>
<dbReference type="PROSITE" id="PS51898">
    <property type="entry name" value="TYR_RECOMBINASE"/>
    <property type="match status" value="1"/>
</dbReference>
<evidence type="ECO:0000313" key="9">
    <source>
        <dbReference type="Proteomes" id="UP000658997"/>
    </source>
</evidence>
<dbReference type="EMBL" id="LT558134">
    <property type="protein sequence ID" value="SAM85533.1"/>
    <property type="molecule type" value="Genomic_DNA"/>
</dbReference>
<feature type="domain" description="Reverse transcriptase" evidence="4">
    <location>
        <begin position="493"/>
        <end position="699"/>
    </location>
</feature>
<evidence type="ECO:0000313" key="6">
    <source>
        <dbReference type="EMBL" id="SAM85533.1"/>
    </source>
</evidence>
<evidence type="ECO:0000313" key="7">
    <source>
        <dbReference type="EMBL" id="SYW79018.1"/>
    </source>
</evidence>
<evidence type="ECO:0000259" key="5">
    <source>
        <dbReference type="PROSITE" id="PS51898"/>
    </source>
</evidence>
<dbReference type="Gene3D" id="1.10.150.130">
    <property type="match status" value="1"/>
</dbReference>
<dbReference type="InterPro" id="IPR013762">
    <property type="entry name" value="Integrase-like_cat_sf"/>
</dbReference>
<feature type="region of interest" description="Disordered" evidence="3">
    <location>
        <begin position="37"/>
        <end position="95"/>
    </location>
</feature>
<dbReference type="InterPro" id="IPR010998">
    <property type="entry name" value="Integrase_recombinase_N"/>
</dbReference>
<dbReference type="SUPFAM" id="SSF56672">
    <property type="entry name" value="DNA/RNA polymerases"/>
    <property type="match status" value="1"/>
</dbReference>
<dbReference type="GO" id="GO:0003677">
    <property type="term" value="F:DNA binding"/>
    <property type="evidence" value="ECO:0007669"/>
    <property type="project" value="UniProtKB-KW"/>
</dbReference>
<proteinExistence type="predicted"/>
<evidence type="ECO:0000259" key="4">
    <source>
        <dbReference type="PROSITE" id="PS50878"/>
    </source>
</evidence>
<feature type="compositionally biased region" description="Polar residues" evidence="3">
    <location>
        <begin position="74"/>
        <end position="88"/>
    </location>
</feature>
<dbReference type="Gene3D" id="3.30.70.270">
    <property type="match status" value="1"/>
</dbReference>
<dbReference type="GO" id="GO:0006310">
    <property type="term" value="P:DNA recombination"/>
    <property type="evidence" value="ECO:0007669"/>
    <property type="project" value="UniProtKB-KW"/>
</dbReference>
<keyword evidence="9" id="KW-1185">Reference proteome</keyword>
<dbReference type="InterPro" id="IPR002104">
    <property type="entry name" value="Integrase_catalytic"/>
</dbReference>
<feature type="region of interest" description="Disordered" evidence="3">
    <location>
        <begin position="318"/>
        <end position="337"/>
    </location>
</feature>
<dbReference type="PANTHER" id="PTHR33050">
    <property type="entry name" value="REVERSE TRANSCRIPTASE DOMAIN-CONTAINING PROTEIN"/>
    <property type="match status" value="1"/>
</dbReference>